<dbReference type="Proteomes" id="UP000247485">
    <property type="component" value="Unassembled WGS sequence"/>
</dbReference>
<accession>A0A318FHH9</accession>
<proteinExistence type="predicted"/>
<name>A0A318FHH9_KLEOX</name>
<evidence type="ECO:0000313" key="2">
    <source>
        <dbReference type="Proteomes" id="UP000247485"/>
    </source>
</evidence>
<organism evidence="1 2">
    <name type="scientific">Klebsiella oxytoca</name>
    <dbReference type="NCBI Taxonomy" id="571"/>
    <lineage>
        <taxon>Bacteria</taxon>
        <taxon>Pseudomonadati</taxon>
        <taxon>Pseudomonadota</taxon>
        <taxon>Gammaproteobacteria</taxon>
        <taxon>Enterobacterales</taxon>
        <taxon>Enterobacteriaceae</taxon>
        <taxon>Klebsiella/Raoultella group</taxon>
        <taxon>Klebsiella</taxon>
    </lineage>
</organism>
<dbReference type="AlphaFoldDB" id="A0A318FHH9"/>
<gene>
    <name evidence="1" type="ORF">DET57_114148</name>
</gene>
<comment type="caution">
    <text evidence="1">The sequence shown here is derived from an EMBL/GenBank/DDBJ whole genome shotgun (WGS) entry which is preliminary data.</text>
</comment>
<dbReference type="EMBL" id="QJJG01000014">
    <property type="protein sequence ID" value="PXW42156.1"/>
    <property type="molecule type" value="Genomic_DNA"/>
</dbReference>
<sequence length="75" mass="8479">MKIVVFSDDGNHVVDAEDGTLHWNVMNSDGSCSQRPVEMYVYRELSVHKFAYIAKFRDASSAEINEAVVKHGYDV</sequence>
<evidence type="ECO:0000313" key="1">
    <source>
        <dbReference type="EMBL" id="PXW42156.1"/>
    </source>
</evidence>
<protein>
    <submittedName>
        <fullName evidence="1">Uncharacterized protein</fullName>
    </submittedName>
</protein>
<reference evidence="1 2" key="1">
    <citation type="submission" date="2018-05" db="EMBL/GenBank/DDBJ databases">
        <title>Freshwater and sediment microbial communities from various areas in North America, analyzing microbe dynamics in response to fracking.</title>
        <authorList>
            <person name="Lamendella R."/>
        </authorList>
    </citation>
    <scope>NUCLEOTIDE SEQUENCE [LARGE SCALE GENOMIC DNA]</scope>
    <source>
        <strain evidence="1 2">67</strain>
    </source>
</reference>